<dbReference type="PANTHER" id="PTHR33797">
    <property type="entry name" value="ORGANIC HYDROPEROXIDE RESISTANCE PROTEIN-LIKE"/>
    <property type="match status" value="1"/>
</dbReference>
<dbReference type="Proteomes" id="UP000243657">
    <property type="component" value="Unassembled WGS sequence"/>
</dbReference>
<dbReference type="InterPro" id="IPR015946">
    <property type="entry name" value="KH_dom-like_a/b"/>
</dbReference>
<comment type="similarity">
    <text evidence="1">Belongs to the OsmC/Ohr family.</text>
</comment>
<reference evidence="2 3" key="1">
    <citation type="journal article" date="2017" name="BMC Genomics">
        <title>Comparative genomic and phylogenomic analyses of the Bifidobacteriaceae family.</title>
        <authorList>
            <person name="Lugli G.A."/>
            <person name="Milani C."/>
            <person name="Turroni F."/>
            <person name="Duranti S."/>
            <person name="Mancabelli L."/>
            <person name="Mangifesta M."/>
            <person name="Ferrario C."/>
            <person name="Modesto M."/>
            <person name="Mattarelli P."/>
            <person name="Jiri K."/>
            <person name="van Sinderen D."/>
            <person name="Ventura M."/>
        </authorList>
    </citation>
    <scope>NUCLEOTIDE SEQUENCE [LARGE SCALE GENOMIC DNA]</scope>
    <source>
        <strain evidence="2 3">DSM 24762</strain>
    </source>
</reference>
<dbReference type="PANTHER" id="PTHR33797:SF2">
    <property type="entry name" value="ORGANIC HYDROPEROXIDE RESISTANCE PROTEIN-LIKE"/>
    <property type="match status" value="1"/>
</dbReference>
<name>A0A261F498_9BIFI</name>
<dbReference type="EMBL" id="MWWT01000008">
    <property type="protein sequence ID" value="OZG53746.1"/>
    <property type="molecule type" value="Genomic_DNA"/>
</dbReference>
<gene>
    <name evidence="2" type="ORF">ALMA_1311</name>
</gene>
<evidence type="ECO:0000313" key="2">
    <source>
        <dbReference type="EMBL" id="OZG53746.1"/>
    </source>
</evidence>
<dbReference type="Pfam" id="PF02566">
    <property type="entry name" value="OsmC"/>
    <property type="match status" value="1"/>
</dbReference>
<dbReference type="InterPro" id="IPR036102">
    <property type="entry name" value="OsmC/Ohrsf"/>
</dbReference>
<proteinExistence type="inferred from homology"/>
<protein>
    <submittedName>
        <fullName evidence="2">Ohr subfamily peroxiredoxin</fullName>
    </submittedName>
</protein>
<sequence length="141" mass="15017">MVTYTAVADVTGGRSGHATTVSPAAEFDISAPVEMGGTGEGYNPEQLFAVGWGACYQGALMAAAREKRVNGMLMMKSRVRAHITLVKDDNGPHLSAKLEVFVPELSLDQVQELIDLADTICPYTKATAGNMPYEVVPVESL</sequence>
<organism evidence="2 3">
    <name type="scientific">Alloscardovia macacae</name>
    <dbReference type="NCBI Taxonomy" id="1160091"/>
    <lineage>
        <taxon>Bacteria</taxon>
        <taxon>Bacillati</taxon>
        <taxon>Actinomycetota</taxon>
        <taxon>Actinomycetes</taxon>
        <taxon>Bifidobacteriales</taxon>
        <taxon>Bifidobacteriaceae</taxon>
        <taxon>Alloscardovia</taxon>
    </lineage>
</organism>
<accession>A0A261F498</accession>
<keyword evidence="3" id="KW-1185">Reference proteome</keyword>
<dbReference type="AlphaFoldDB" id="A0A261F498"/>
<dbReference type="NCBIfam" id="TIGR03561">
    <property type="entry name" value="organ_hyd_perox"/>
    <property type="match status" value="1"/>
</dbReference>
<dbReference type="InterPro" id="IPR003718">
    <property type="entry name" value="OsmC/Ohr_fam"/>
</dbReference>
<dbReference type="Gene3D" id="3.30.300.20">
    <property type="match status" value="1"/>
</dbReference>
<evidence type="ECO:0000313" key="3">
    <source>
        <dbReference type="Proteomes" id="UP000243657"/>
    </source>
</evidence>
<dbReference type="GO" id="GO:0006979">
    <property type="term" value="P:response to oxidative stress"/>
    <property type="evidence" value="ECO:0007669"/>
    <property type="project" value="InterPro"/>
</dbReference>
<dbReference type="InterPro" id="IPR019953">
    <property type="entry name" value="OHR"/>
</dbReference>
<evidence type="ECO:0000256" key="1">
    <source>
        <dbReference type="ARBA" id="ARBA00007378"/>
    </source>
</evidence>
<comment type="caution">
    <text evidence="2">The sequence shown here is derived from an EMBL/GenBank/DDBJ whole genome shotgun (WGS) entry which is preliminary data.</text>
</comment>
<dbReference type="Gene3D" id="2.20.25.10">
    <property type="match status" value="1"/>
</dbReference>
<dbReference type="SUPFAM" id="SSF82784">
    <property type="entry name" value="OsmC-like"/>
    <property type="match status" value="1"/>
</dbReference>
<dbReference type="RefSeq" id="WP_094726925.1">
    <property type="nucleotide sequence ID" value="NZ_JBHLWS010000009.1"/>
</dbReference>